<dbReference type="GO" id="GO:0016787">
    <property type="term" value="F:hydrolase activity"/>
    <property type="evidence" value="ECO:0007669"/>
    <property type="project" value="UniProtKB-KW"/>
</dbReference>
<dbReference type="Proteomes" id="UP001209083">
    <property type="component" value="Chromosome"/>
</dbReference>
<proteinExistence type="predicted"/>
<dbReference type="InterPro" id="IPR029058">
    <property type="entry name" value="AB_hydrolase_fold"/>
</dbReference>
<dbReference type="RefSeq" id="WP_349640783.1">
    <property type="nucleotide sequence ID" value="NZ_CP090958.1"/>
</dbReference>
<feature type="region of interest" description="Disordered" evidence="1">
    <location>
        <begin position="53"/>
        <end position="72"/>
    </location>
</feature>
<evidence type="ECO:0000259" key="2">
    <source>
        <dbReference type="Pfam" id="PF12697"/>
    </source>
</evidence>
<dbReference type="Gene3D" id="3.40.50.1820">
    <property type="entry name" value="alpha/beta hydrolase"/>
    <property type="match status" value="1"/>
</dbReference>
<dbReference type="PANTHER" id="PTHR43798:SF33">
    <property type="entry name" value="HYDROLASE, PUTATIVE (AFU_ORTHOLOGUE AFUA_2G14860)-RELATED"/>
    <property type="match status" value="1"/>
</dbReference>
<dbReference type="InterPro" id="IPR050266">
    <property type="entry name" value="AB_hydrolase_sf"/>
</dbReference>
<dbReference type="InterPro" id="IPR000639">
    <property type="entry name" value="Epox_hydrolase-like"/>
</dbReference>
<keyword evidence="4" id="KW-1185">Reference proteome</keyword>
<protein>
    <submittedName>
        <fullName evidence="3">Alpha/beta hydrolase</fullName>
    </submittedName>
</protein>
<dbReference type="PRINTS" id="PR00412">
    <property type="entry name" value="EPOXHYDRLASE"/>
</dbReference>
<dbReference type="InterPro" id="IPR000073">
    <property type="entry name" value="AB_hydrolase_1"/>
</dbReference>
<sequence>MSKHNQIRVPVAIRGDDQAGTKAAQFLSTDYWIYGEGQAIAAHDLATPFEAPALTEAPAPPHNDKPAPDDDPPTVIMVHGFRGDHHGLELIAQALTPTRVISPDLPGFGRTGPLPTPHTLKGYVDFLRAFIRELDLATPPVVVGHSFGSIVAAGFAAEYPEALSKLVLINPIASPALEGPQKVLTLLTVFYYRLATALPAAPGLELLRNRLIVRLMSIVMAKTKDPELRQYIHGQHDAHFSSFSDRQTLLEAFTTSIQNTATQSAADIKTPTLLIASERDDISSLPAQEALHASIVDSRLIVIPRAGHLVHYEAPQHAAAAIQEFITA</sequence>
<dbReference type="Pfam" id="PF12697">
    <property type="entry name" value="Abhydrolase_6"/>
    <property type="match status" value="1"/>
</dbReference>
<dbReference type="PANTHER" id="PTHR43798">
    <property type="entry name" value="MONOACYLGLYCEROL LIPASE"/>
    <property type="match status" value="1"/>
</dbReference>
<keyword evidence="3" id="KW-0378">Hydrolase</keyword>
<evidence type="ECO:0000313" key="3">
    <source>
        <dbReference type="EMBL" id="WGW13959.1"/>
    </source>
</evidence>
<organism evidence="3 4">
    <name type="scientific">Saxibacter everestensis</name>
    <dbReference type="NCBI Taxonomy" id="2909229"/>
    <lineage>
        <taxon>Bacteria</taxon>
        <taxon>Bacillati</taxon>
        <taxon>Actinomycetota</taxon>
        <taxon>Actinomycetes</taxon>
        <taxon>Micrococcales</taxon>
        <taxon>Brevibacteriaceae</taxon>
        <taxon>Saxibacter</taxon>
    </lineage>
</organism>
<dbReference type="PRINTS" id="PR00111">
    <property type="entry name" value="ABHYDROLASE"/>
</dbReference>
<gene>
    <name evidence="3" type="ORF">LWF01_09565</name>
</gene>
<dbReference type="EMBL" id="CP090958">
    <property type="protein sequence ID" value="WGW13959.1"/>
    <property type="molecule type" value="Genomic_DNA"/>
</dbReference>
<accession>A0ABY8R0G4</accession>
<name>A0ABY8R0G4_9MICO</name>
<evidence type="ECO:0000313" key="4">
    <source>
        <dbReference type="Proteomes" id="UP001209083"/>
    </source>
</evidence>
<dbReference type="SUPFAM" id="SSF53474">
    <property type="entry name" value="alpha/beta-Hydrolases"/>
    <property type="match status" value="1"/>
</dbReference>
<feature type="domain" description="AB hydrolase-1" evidence="2">
    <location>
        <begin position="75"/>
        <end position="321"/>
    </location>
</feature>
<reference evidence="3 4" key="1">
    <citation type="submission" date="2023-05" db="EMBL/GenBank/DDBJ databases">
        <title>Lithophilousrod everest ZFBP1038 complete genpme.</title>
        <authorList>
            <person name="Tian M."/>
        </authorList>
    </citation>
    <scope>NUCLEOTIDE SEQUENCE [LARGE SCALE GENOMIC DNA]</scope>
    <source>
        <strain evidence="3 4">ZFBP1038</strain>
    </source>
</reference>
<evidence type="ECO:0000256" key="1">
    <source>
        <dbReference type="SAM" id="MobiDB-lite"/>
    </source>
</evidence>